<dbReference type="Proteomes" id="UP001558613">
    <property type="component" value="Unassembled WGS sequence"/>
</dbReference>
<organism evidence="2 3">
    <name type="scientific">Cirrhinus molitorella</name>
    <name type="common">mud carp</name>
    <dbReference type="NCBI Taxonomy" id="172907"/>
    <lineage>
        <taxon>Eukaryota</taxon>
        <taxon>Metazoa</taxon>
        <taxon>Chordata</taxon>
        <taxon>Craniata</taxon>
        <taxon>Vertebrata</taxon>
        <taxon>Euteleostomi</taxon>
        <taxon>Actinopterygii</taxon>
        <taxon>Neopterygii</taxon>
        <taxon>Teleostei</taxon>
        <taxon>Ostariophysi</taxon>
        <taxon>Cypriniformes</taxon>
        <taxon>Cyprinidae</taxon>
        <taxon>Labeoninae</taxon>
        <taxon>Labeonini</taxon>
        <taxon>Cirrhinus</taxon>
    </lineage>
</organism>
<protein>
    <submittedName>
        <fullName evidence="2">Uncharacterized protein</fullName>
    </submittedName>
</protein>
<keyword evidence="3" id="KW-1185">Reference proteome</keyword>
<evidence type="ECO:0000313" key="3">
    <source>
        <dbReference type="Proteomes" id="UP001558613"/>
    </source>
</evidence>
<evidence type="ECO:0000256" key="1">
    <source>
        <dbReference type="SAM" id="MobiDB-lite"/>
    </source>
</evidence>
<feature type="region of interest" description="Disordered" evidence="1">
    <location>
        <begin position="66"/>
        <end position="95"/>
    </location>
</feature>
<reference evidence="2 3" key="1">
    <citation type="submission" date="2023-09" db="EMBL/GenBank/DDBJ databases">
        <authorList>
            <person name="Wang M."/>
        </authorList>
    </citation>
    <scope>NUCLEOTIDE SEQUENCE [LARGE SCALE GENOMIC DNA]</scope>
    <source>
        <strain evidence="2">GT-2023</strain>
        <tissue evidence="2">Liver</tissue>
    </source>
</reference>
<comment type="caution">
    <text evidence="2">The sequence shown here is derived from an EMBL/GenBank/DDBJ whole genome shotgun (WGS) entry which is preliminary data.</text>
</comment>
<name>A0ABR3LTQ6_9TELE</name>
<proteinExistence type="predicted"/>
<accession>A0ABR3LTQ6</accession>
<gene>
    <name evidence="2" type="ORF">QQF64_013120</name>
</gene>
<evidence type="ECO:0000313" key="2">
    <source>
        <dbReference type="EMBL" id="KAL1255059.1"/>
    </source>
</evidence>
<sequence length="95" mass="9943">MCPPSSSVTPVRAVTDGAWVCVCPCEGLKEGCWVACVRVKGQSAAHPPSSPLPLVLPPLTFGEASEGVRLPRRNRRRGLSQGHGSINNGGPLITD</sequence>
<dbReference type="EMBL" id="JAYMGO010000019">
    <property type="protein sequence ID" value="KAL1255059.1"/>
    <property type="molecule type" value="Genomic_DNA"/>
</dbReference>